<feature type="compositionally biased region" description="Basic and acidic residues" evidence="1">
    <location>
        <begin position="42"/>
        <end position="53"/>
    </location>
</feature>
<reference evidence="2" key="1">
    <citation type="submission" date="2016-10" db="EMBL/GenBank/DDBJ databases">
        <authorList>
            <person name="Varghese N."/>
            <person name="Submissions S."/>
        </authorList>
    </citation>
    <scope>NUCLEOTIDE SEQUENCE [LARGE SCALE GENOMIC DNA]</scope>
    <source>
        <strain evidence="2">DSM 22082</strain>
    </source>
</reference>
<accession>A0A1H1V0V2</accession>
<dbReference type="Gene3D" id="3.90.550.10">
    <property type="entry name" value="Spore Coat Polysaccharide Biosynthesis Protein SpsA, Chain A"/>
    <property type="match status" value="1"/>
</dbReference>
<keyword evidence="3" id="KW-1185">Reference proteome</keyword>
<feature type="region of interest" description="Disordered" evidence="1">
    <location>
        <begin position="42"/>
        <end position="63"/>
    </location>
</feature>
<name>A0A1H1V0V2_BRESA</name>
<dbReference type="SUPFAM" id="SSF53448">
    <property type="entry name" value="Nucleotide-diphospho-sugar transferases"/>
    <property type="match status" value="1"/>
</dbReference>
<evidence type="ECO:0000256" key="1">
    <source>
        <dbReference type="SAM" id="MobiDB-lite"/>
    </source>
</evidence>
<gene>
    <name evidence="2" type="ORF">SAMN04489751_2848</name>
</gene>
<dbReference type="EMBL" id="LT629739">
    <property type="protein sequence ID" value="SDS77996.1"/>
    <property type="molecule type" value="Genomic_DNA"/>
</dbReference>
<dbReference type="InterPro" id="IPR029044">
    <property type="entry name" value="Nucleotide-diphossugar_trans"/>
</dbReference>
<evidence type="ECO:0000313" key="2">
    <source>
        <dbReference type="EMBL" id="SDS77996.1"/>
    </source>
</evidence>
<sequence>MTNQRKATDRFISKGRELVKPAVHGIARRALPVVERASGTKYVRERNAGDTKKQPKSKAGAKKIAADTARSYLSLASLLNGRTDNTVDGQTVAPAKAEVDAKTRQLARLQADSLLAEGLISGSSLGESMVEAGRAMIEAQLHGEVVSIGLNLRQRPEHEQIGRILLGMAYHRSSDPDIAWAEFERVNDRELITSAAAEYYPTAIDTLGNRALPLIERSNESGDTERWSSKAVLRTAESAFCIDAFDHVRTIIEGRLAWGVDKLDPKVHYELTRMLDWLPGGVHLQPLPTTAGKRNFGVLSYDQPGIRSRNIGDYIQTIASIGHLLRYENLRFTGDSGLTALFAKLRESVKPERKYSGPDAELNLVEVYRDGNVYQDIPEDTWYVAFGWYMHDIFGKTFNIPFHPNLRPILLSVFVRFPEMLTPEAVEYLKKYGPVGCRDWQSVAVLRAVGVPAFFSGCLTTTIDTLFPAPEPDRRSGTLRIDWLKGGKGPSKKQTVTAIRDKTFPENLELARSWVADYAYKYSRVLTSRLHANLPARSVGAEVEFEPKNKSDSRFGGLYGINDVEFDAIRDGILDKLSMLIPLIASDAPEDEIYAKWVDITQDEMRIADEYLAAAHLPDATRSDIDLTLDEVEQPRPETGTTDVYLTVNKGEERQVSTTAKSIDDQATGRYRLWVASGILTADRVAEIRAELSKGTLHVLDPVSYPGIKDSEGLVQALLPALFSNHERLIVLPAGAEVSANIAELSDIDLGETLLGAKRDVRKGRTSGLTLMRRIASSFNEDHVGALDFVFASHSTLKQDFVLFDPQISVLNLDQLRGEAAVERVVGLLKTVGINYVDSLQIAVGGRYTDLDDEWNVRAQWETADSPKIVNWRRQARHYGQMALQS</sequence>
<protein>
    <submittedName>
        <fullName evidence="2">Uncharacterized protein</fullName>
    </submittedName>
</protein>
<proteinExistence type="predicted"/>
<dbReference type="AlphaFoldDB" id="A0A1H1V0V2"/>
<dbReference type="Proteomes" id="UP000199700">
    <property type="component" value="Chromosome"/>
</dbReference>
<evidence type="ECO:0000313" key="3">
    <source>
        <dbReference type="Proteomes" id="UP000199700"/>
    </source>
</evidence>
<organism evidence="2 3">
    <name type="scientific">Brevibacterium sandarakinum</name>
    <dbReference type="NCBI Taxonomy" id="629680"/>
    <lineage>
        <taxon>Bacteria</taxon>
        <taxon>Bacillati</taxon>
        <taxon>Actinomycetota</taxon>
        <taxon>Actinomycetes</taxon>
        <taxon>Micrococcales</taxon>
        <taxon>Brevibacteriaceae</taxon>
        <taxon>Brevibacterium</taxon>
    </lineage>
</organism>
<dbReference type="STRING" id="629680.SAMN04489751_2848"/>